<name>A0A0V0SQL4_9BILA</name>
<dbReference type="AlphaFoldDB" id="A0A0V0SQL4"/>
<reference evidence="1 2" key="1">
    <citation type="submission" date="2015-01" db="EMBL/GenBank/DDBJ databases">
        <title>Evolution of Trichinella species and genotypes.</title>
        <authorList>
            <person name="Korhonen P.K."/>
            <person name="Edoardo P."/>
            <person name="Giuseppe L.R."/>
            <person name="Gasser R.B."/>
        </authorList>
    </citation>
    <scope>NUCLEOTIDE SEQUENCE [LARGE SCALE GENOMIC DNA]</scope>
    <source>
        <strain evidence="1">ISS417</strain>
    </source>
</reference>
<organism evidence="1 2">
    <name type="scientific">Trichinella murrelli</name>
    <dbReference type="NCBI Taxonomy" id="144512"/>
    <lineage>
        <taxon>Eukaryota</taxon>
        <taxon>Metazoa</taxon>
        <taxon>Ecdysozoa</taxon>
        <taxon>Nematoda</taxon>
        <taxon>Enoplea</taxon>
        <taxon>Dorylaimia</taxon>
        <taxon>Trichinellida</taxon>
        <taxon>Trichinellidae</taxon>
        <taxon>Trichinella</taxon>
    </lineage>
</organism>
<sequence length="48" mass="5474">MALTIPSPGIFLKGYSQQLLHLCQNRHYSPISYNGCHLLCHLLLIHQT</sequence>
<comment type="caution">
    <text evidence="1">The sequence shown here is derived from an EMBL/GenBank/DDBJ whole genome shotgun (WGS) entry which is preliminary data.</text>
</comment>
<keyword evidence="2" id="KW-1185">Reference proteome</keyword>
<evidence type="ECO:0000313" key="2">
    <source>
        <dbReference type="Proteomes" id="UP000055048"/>
    </source>
</evidence>
<dbReference type="EMBL" id="JYDJ01003988">
    <property type="protein sequence ID" value="KRX28822.1"/>
    <property type="molecule type" value="Genomic_DNA"/>
</dbReference>
<evidence type="ECO:0000313" key="1">
    <source>
        <dbReference type="EMBL" id="KRX28822.1"/>
    </source>
</evidence>
<protein>
    <submittedName>
        <fullName evidence="1">Uncharacterized protein</fullName>
    </submittedName>
</protein>
<proteinExistence type="predicted"/>
<accession>A0A0V0SQL4</accession>
<dbReference type="Proteomes" id="UP000055048">
    <property type="component" value="Unassembled WGS sequence"/>
</dbReference>
<gene>
    <name evidence="1" type="ORF">T05_12276</name>
</gene>